<dbReference type="InterPro" id="IPR014816">
    <property type="entry name" value="tRNA_MeTrfase_Gcd14"/>
</dbReference>
<dbReference type="Gene3D" id="3.10.330.20">
    <property type="match status" value="1"/>
</dbReference>
<feature type="binding site" evidence="9">
    <location>
        <begin position="122"/>
        <end position="125"/>
    </location>
    <ligand>
        <name>S-adenosyl-L-methionine</name>
        <dbReference type="ChEBI" id="CHEBI:59789"/>
    </ligand>
</feature>
<dbReference type="PANTHER" id="PTHR12133:SF2">
    <property type="entry name" value="TRNA (ADENINE(58)-N(1))-METHYLTRANSFERASE CATALYTIC SUBUNIT TRMT61A"/>
    <property type="match status" value="1"/>
</dbReference>
<evidence type="ECO:0000256" key="5">
    <source>
        <dbReference type="ARBA" id="ARBA00022691"/>
    </source>
</evidence>
<evidence type="ECO:0000256" key="9">
    <source>
        <dbReference type="PIRSR" id="PIRSR017269-1"/>
    </source>
</evidence>
<feature type="domain" description="tRNA (adenine(58)-N(1))-methyltransferase catalytic subunit TRM61 C-terminal" evidence="11">
    <location>
        <begin position="72"/>
        <end position="350"/>
    </location>
</feature>
<dbReference type="GO" id="GO:0008033">
    <property type="term" value="P:tRNA processing"/>
    <property type="evidence" value="ECO:0007669"/>
    <property type="project" value="UniProtKB-KW"/>
</dbReference>
<evidence type="ECO:0000256" key="10">
    <source>
        <dbReference type="SAM" id="MobiDB-lite"/>
    </source>
</evidence>
<comment type="caution">
    <text evidence="12">The sequence shown here is derived from an EMBL/GenBank/DDBJ whole genome shotgun (WGS) entry which is preliminary data.</text>
</comment>
<proteinExistence type="inferred from homology"/>
<evidence type="ECO:0000313" key="12">
    <source>
        <dbReference type="EMBL" id="KAL2621433.1"/>
    </source>
</evidence>
<dbReference type="Proteomes" id="UP001605036">
    <property type="component" value="Unassembled WGS sequence"/>
</dbReference>
<comment type="similarity">
    <text evidence="8">Belongs to the class I-like SAM-binding methyltransferase superfamily. TRM61 family.</text>
</comment>
<comment type="subcellular location">
    <subcellularLocation>
        <location evidence="1">Nucleus</location>
    </subcellularLocation>
</comment>
<dbReference type="FunFam" id="3.40.50.150:FF:000227">
    <property type="entry name" value="tRNA (adenine(58)-N(1))-methyltransferase"/>
    <property type="match status" value="1"/>
</dbReference>
<keyword evidence="13" id="KW-1185">Reference proteome</keyword>
<evidence type="ECO:0000256" key="1">
    <source>
        <dbReference type="ARBA" id="ARBA00004123"/>
    </source>
</evidence>
<evidence type="ECO:0000313" key="13">
    <source>
        <dbReference type="Proteomes" id="UP001605036"/>
    </source>
</evidence>
<dbReference type="CDD" id="cd02440">
    <property type="entry name" value="AdoMet_MTases"/>
    <property type="match status" value="1"/>
</dbReference>
<dbReference type="GO" id="GO:0160107">
    <property type="term" value="F:tRNA (adenine(58)-N1)-methyltransferase activity"/>
    <property type="evidence" value="ECO:0007669"/>
    <property type="project" value="UniProtKB-EC"/>
</dbReference>
<feature type="binding site" evidence="9">
    <location>
        <position position="191"/>
    </location>
    <ligand>
        <name>S-adenosyl-L-methionine</name>
        <dbReference type="ChEBI" id="CHEBI:59789"/>
    </ligand>
</feature>
<organism evidence="12 13">
    <name type="scientific">Riccia fluitans</name>
    <dbReference type="NCBI Taxonomy" id="41844"/>
    <lineage>
        <taxon>Eukaryota</taxon>
        <taxon>Viridiplantae</taxon>
        <taxon>Streptophyta</taxon>
        <taxon>Embryophyta</taxon>
        <taxon>Marchantiophyta</taxon>
        <taxon>Marchantiopsida</taxon>
        <taxon>Marchantiidae</taxon>
        <taxon>Marchantiales</taxon>
        <taxon>Ricciaceae</taxon>
        <taxon>Riccia</taxon>
    </lineage>
</organism>
<name>A0ABD1Y3U6_9MARC</name>
<protein>
    <recommendedName>
        <fullName evidence="2 8">tRNA (adenine(58)-N(1))-methyltransferase</fullName>
        <ecNumber evidence="2 8">2.1.1.220</ecNumber>
    </recommendedName>
</protein>
<dbReference type="GO" id="GO:0005634">
    <property type="term" value="C:nucleus"/>
    <property type="evidence" value="ECO:0007669"/>
    <property type="project" value="UniProtKB-SubCell"/>
</dbReference>
<feature type="region of interest" description="Disordered" evidence="10">
    <location>
        <begin position="258"/>
        <end position="328"/>
    </location>
</feature>
<evidence type="ECO:0000256" key="3">
    <source>
        <dbReference type="ARBA" id="ARBA00022603"/>
    </source>
</evidence>
<keyword evidence="3 8" id="KW-0489">Methyltransferase</keyword>
<keyword evidence="4 8" id="KW-0808">Transferase</keyword>
<dbReference type="PROSITE" id="PS51620">
    <property type="entry name" value="SAM_TRM61"/>
    <property type="match status" value="1"/>
</dbReference>
<dbReference type="PANTHER" id="PTHR12133">
    <property type="entry name" value="TRNA (ADENINE(58)-N(1))-METHYLTRANSFERASE"/>
    <property type="match status" value="1"/>
</dbReference>
<reference evidence="12 13" key="1">
    <citation type="submission" date="2024-09" db="EMBL/GenBank/DDBJ databases">
        <title>Chromosome-scale assembly of Riccia fluitans.</title>
        <authorList>
            <person name="Paukszto L."/>
            <person name="Sawicki J."/>
            <person name="Karawczyk K."/>
            <person name="Piernik-Szablinska J."/>
            <person name="Szczecinska M."/>
            <person name="Mazdziarz M."/>
        </authorList>
    </citation>
    <scope>NUCLEOTIDE SEQUENCE [LARGE SCALE GENOMIC DNA]</scope>
    <source>
        <strain evidence="12">Rf_01</strain>
        <tissue evidence="12">Aerial parts of the thallus</tissue>
    </source>
</reference>
<evidence type="ECO:0000256" key="8">
    <source>
        <dbReference type="PIRNR" id="PIRNR017269"/>
    </source>
</evidence>
<evidence type="ECO:0000259" key="11">
    <source>
        <dbReference type="Pfam" id="PF08704"/>
    </source>
</evidence>
<evidence type="ECO:0000256" key="2">
    <source>
        <dbReference type="ARBA" id="ARBA00012796"/>
    </source>
</evidence>
<dbReference type="Gene3D" id="3.40.50.150">
    <property type="entry name" value="Vaccinia Virus protein VP39"/>
    <property type="match status" value="1"/>
</dbReference>
<dbReference type="GO" id="GO:0032259">
    <property type="term" value="P:methylation"/>
    <property type="evidence" value="ECO:0007669"/>
    <property type="project" value="UniProtKB-KW"/>
</dbReference>
<feature type="binding site" evidence="9">
    <location>
        <position position="143"/>
    </location>
    <ligand>
        <name>S-adenosyl-L-methionine</name>
        <dbReference type="ChEBI" id="CHEBI:59789"/>
    </ligand>
</feature>
<evidence type="ECO:0000256" key="6">
    <source>
        <dbReference type="ARBA" id="ARBA00022694"/>
    </source>
</evidence>
<dbReference type="GO" id="GO:0031515">
    <property type="term" value="C:tRNA (m1A) methyltransferase complex"/>
    <property type="evidence" value="ECO:0007669"/>
    <property type="project" value="UniProtKB-UniRule"/>
</dbReference>
<dbReference type="EC" id="2.1.1.220" evidence="2 8"/>
<dbReference type="SUPFAM" id="SSF53335">
    <property type="entry name" value="S-adenosyl-L-methionine-dependent methyltransferases"/>
    <property type="match status" value="1"/>
</dbReference>
<keyword evidence="5 8" id="KW-0949">S-adenosyl-L-methionine</keyword>
<dbReference type="EMBL" id="JBHFFA010000006">
    <property type="protein sequence ID" value="KAL2621433.1"/>
    <property type="molecule type" value="Genomic_DNA"/>
</dbReference>
<dbReference type="InterPro" id="IPR029063">
    <property type="entry name" value="SAM-dependent_MTases_sf"/>
</dbReference>
<keyword evidence="7" id="KW-0539">Nucleus</keyword>
<dbReference type="AlphaFoldDB" id="A0ABD1Y3U6"/>
<gene>
    <name evidence="12" type="ORF">R1flu_001638</name>
</gene>
<dbReference type="InterPro" id="IPR049470">
    <property type="entry name" value="TRM61_C"/>
</dbReference>
<evidence type="ECO:0000256" key="7">
    <source>
        <dbReference type="ARBA" id="ARBA00023242"/>
    </source>
</evidence>
<dbReference type="PIRSF" id="PIRSF017269">
    <property type="entry name" value="GCD14"/>
    <property type="match status" value="1"/>
</dbReference>
<dbReference type="Pfam" id="PF08704">
    <property type="entry name" value="GCD14"/>
    <property type="match status" value="1"/>
</dbReference>
<keyword evidence="6 8" id="KW-0819">tRNA processing</keyword>
<evidence type="ECO:0000256" key="4">
    <source>
        <dbReference type="ARBA" id="ARBA00022679"/>
    </source>
</evidence>
<feature type="binding site" evidence="9">
    <location>
        <position position="171"/>
    </location>
    <ligand>
        <name>S-adenosyl-L-methionine</name>
        <dbReference type="ChEBI" id="CHEBI:59789"/>
    </ligand>
</feature>
<comment type="catalytic activity">
    <reaction evidence="8">
        <text>adenosine(58) in tRNA + S-adenosyl-L-methionine = N(1)-methyladenosine(58) in tRNA + S-adenosyl-L-homocysteine + H(+)</text>
        <dbReference type="Rhea" id="RHEA:43152"/>
        <dbReference type="Rhea" id="RHEA-COMP:10365"/>
        <dbReference type="Rhea" id="RHEA-COMP:10366"/>
        <dbReference type="ChEBI" id="CHEBI:15378"/>
        <dbReference type="ChEBI" id="CHEBI:57856"/>
        <dbReference type="ChEBI" id="CHEBI:59789"/>
        <dbReference type="ChEBI" id="CHEBI:74411"/>
        <dbReference type="ChEBI" id="CHEBI:74491"/>
        <dbReference type="EC" id="2.1.1.220"/>
    </reaction>
</comment>
<accession>A0ABD1Y3U6</accession>
<sequence length="353" mass="39461">MRRKKNDRDGEVRKGDKLIQDGDLVIVYETYKQMKAVTVTKNGEFQNRYGLFMHNDWIGKPFGCKVTGKKGGFVHLLAPSPQLWTLVLTHRTQILYIMDISFVLAYLEVRPGCVVMESGTGSGSLTTALARATAPTGHVYSFDFHEQRAEAARKDFERTGLSSFVTVTVRDIQGEGFPEEFANEVDAVFLDLPQPWLAIPSVAKSLRADSPVCSFSPCMEQVQRTCEALTTKEFRDLRTFEVLLRTYEVHEECLGTDLGLDDSVNNDNDSESAVRSPRSSPPHKRLCSVESKVIDSEEDQTQVSSKDNLMEKGPKKGRSRGEQLPSSLYPIVARPEAEAKGHTGYLTFARRAV</sequence>